<name>A0A0K2UNR9_LEPSM</name>
<feature type="non-terminal residue" evidence="1">
    <location>
        <position position="1"/>
    </location>
</feature>
<organism evidence="1">
    <name type="scientific">Lepeophtheirus salmonis</name>
    <name type="common">Salmon louse</name>
    <name type="synonym">Caligus salmonis</name>
    <dbReference type="NCBI Taxonomy" id="72036"/>
    <lineage>
        <taxon>Eukaryota</taxon>
        <taxon>Metazoa</taxon>
        <taxon>Ecdysozoa</taxon>
        <taxon>Arthropoda</taxon>
        <taxon>Crustacea</taxon>
        <taxon>Multicrustacea</taxon>
        <taxon>Hexanauplia</taxon>
        <taxon>Copepoda</taxon>
        <taxon>Siphonostomatoida</taxon>
        <taxon>Caligidae</taxon>
        <taxon>Lepeophtheirus</taxon>
    </lineage>
</organism>
<proteinExistence type="predicted"/>
<reference evidence="1" key="1">
    <citation type="submission" date="2014-05" db="EMBL/GenBank/DDBJ databases">
        <authorList>
            <person name="Chronopoulou M."/>
        </authorList>
    </citation>
    <scope>NUCLEOTIDE SEQUENCE</scope>
    <source>
        <tissue evidence="1">Whole organism</tissue>
    </source>
</reference>
<dbReference type="AlphaFoldDB" id="A0A0K2UNR9"/>
<evidence type="ECO:0000313" key="1">
    <source>
        <dbReference type="EMBL" id="CDW39904.1"/>
    </source>
</evidence>
<protein>
    <submittedName>
        <fullName evidence="1">Uncharacterized protein</fullName>
    </submittedName>
</protein>
<dbReference type="EMBL" id="HACA01022543">
    <property type="protein sequence ID" value="CDW39904.1"/>
    <property type="molecule type" value="Transcribed_RNA"/>
</dbReference>
<sequence>TTLFFLIWYTVGEKIVVKKKSFYGTHTALNESPHCPYNEPPLSKRIDLVKS</sequence>
<accession>A0A0K2UNR9</accession>